<dbReference type="Proteomes" id="UP000273270">
    <property type="component" value="Chromosome"/>
</dbReference>
<name>A0A376DVL2_CHRCU</name>
<dbReference type="Proteomes" id="UP000255224">
    <property type="component" value="Unassembled WGS sequence"/>
</dbReference>
<dbReference type="RefSeq" id="WP_123880220.1">
    <property type="nucleotide sequence ID" value="NZ_CP033920.1"/>
</dbReference>
<evidence type="ECO:0000313" key="1">
    <source>
        <dbReference type="EMBL" id="AZA49763.1"/>
    </source>
</evidence>
<evidence type="ECO:0000313" key="4">
    <source>
        <dbReference type="Proteomes" id="UP000273270"/>
    </source>
</evidence>
<proteinExistence type="predicted"/>
<dbReference type="AlphaFoldDB" id="A0A376DVL2"/>
<protein>
    <submittedName>
        <fullName evidence="2">Uncharacterized protein</fullName>
    </submittedName>
</protein>
<accession>A0A376DVL2</accession>
<gene>
    <name evidence="1" type="ORF">EG346_16950</name>
    <name evidence="2" type="ORF">NCTC13533_01939</name>
</gene>
<reference evidence="2 3" key="1">
    <citation type="submission" date="2018-06" db="EMBL/GenBank/DDBJ databases">
        <authorList>
            <consortium name="Pathogen Informatics"/>
            <person name="Doyle S."/>
        </authorList>
    </citation>
    <scope>NUCLEOTIDE SEQUENCE [LARGE SCALE GENOMIC DNA]</scope>
    <source>
        <strain evidence="2 3">NCTC13533</strain>
    </source>
</reference>
<dbReference type="EMBL" id="CP033920">
    <property type="protein sequence ID" value="AZA49763.1"/>
    <property type="molecule type" value="Genomic_DNA"/>
</dbReference>
<evidence type="ECO:0000313" key="3">
    <source>
        <dbReference type="Proteomes" id="UP000255224"/>
    </source>
</evidence>
<dbReference type="KEGG" id="ccau:EG346_16950"/>
<organism evidence="2 3">
    <name type="scientific">Chryseobacterium carnipullorum</name>
    <dbReference type="NCBI Taxonomy" id="1124835"/>
    <lineage>
        <taxon>Bacteria</taxon>
        <taxon>Pseudomonadati</taxon>
        <taxon>Bacteroidota</taxon>
        <taxon>Flavobacteriia</taxon>
        <taxon>Flavobacteriales</taxon>
        <taxon>Weeksellaceae</taxon>
        <taxon>Chryseobacterium group</taxon>
        <taxon>Chryseobacterium</taxon>
    </lineage>
</organism>
<keyword evidence="4" id="KW-1185">Reference proteome</keyword>
<reference evidence="4" key="3">
    <citation type="submission" date="2018-11" db="EMBL/GenBank/DDBJ databases">
        <title>Proposal to divide the Flavobacteriaceae and reorganize its genera based on Amino Acid Identity values calculated from whole genome sequences.</title>
        <authorList>
            <person name="Nicholson A.C."/>
            <person name="Gulvik C.A."/>
            <person name="Whitney A.M."/>
            <person name="Humrighouse B.W."/>
            <person name="Bell M."/>
            <person name="Holmes B."/>
            <person name="Steigerwalt A.G."/>
            <person name="Villarma A."/>
            <person name="Sheth M."/>
            <person name="Batra D."/>
            <person name="Pryor J."/>
            <person name="Bernardet J.-F."/>
            <person name="Hugo C."/>
            <person name="Kampfer P."/>
            <person name="Newman J."/>
            <person name="McQuiston J.R."/>
        </authorList>
    </citation>
    <scope>NUCLEOTIDE SEQUENCE [LARGE SCALE GENOMIC DNA]</scope>
    <source>
        <strain evidence="4">G0188</strain>
    </source>
</reference>
<evidence type="ECO:0000313" key="2">
    <source>
        <dbReference type="EMBL" id="STC95627.1"/>
    </source>
</evidence>
<reference evidence="1" key="2">
    <citation type="submission" date="2018-11" db="EMBL/GenBank/DDBJ databases">
        <title>Proposal to divide the Flavobacteriaceae and reorganize its genera based on Amino Acid Identity values calculated from whole genome sequences.</title>
        <authorList>
            <person name="Nicholson A.C."/>
            <person name="Gulvik C.A."/>
            <person name="Whitney A.M."/>
            <person name="Humrighouse B.W."/>
            <person name="Bell M."/>
            <person name="Holmes B."/>
            <person name="Steigerwalt A."/>
            <person name="Villarma A."/>
            <person name="Sheth M."/>
            <person name="Batra D."/>
            <person name="Pryor J."/>
            <person name="Bernardet J.-F."/>
            <person name="Hugo C."/>
            <person name="Kampfer P."/>
            <person name="Newman J."/>
            <person name="Mcquiston J.R."/>
        </authorList>
    </citation>
    <scope>NUCLEOTIDE SEQUENCE [LARGE SCALE GENOMIC DNA]</scope>
    <source>
        <strain evidence="1">G0188</strain>
    </source>
</reference>
<accession>A0A3G6M9L2</accession>
<dbReference type="EMBL" id="UFVQ01000003">
    <property type="protein sequence ID" value="STC95627.1"/>
    <property type="molecule type" value="Genomic_DNA"/>
</dbReference>
<sequence length="68" mass="7846">MIVNEETIHQMDEDSPIFKAVIRAMKIYSEQCIKASLDKASEKLPYDSMDEKMLLESIITNKDNIILL</sequence>